<organism evidence="1 2">
    <name type="scientific">Artomyces pyxidatus</name>
    <dbReference type="NCBI Taxonomy" id="48021"/>
    <lineage>
        <taxon>Eukaryota</taxon>
        <taxon>Fungi</taxon>
        <taxon>Dikarya</taxon>
        <taxon>Basidiomycota</taxon>
        <taxon>Agaricomycotina</taxon>
        <taxon>Agaricomycetes</taxon>
        <taxon>Russulales</taxon>
        <taxon>Auriscalpiaceae</taxon>
        <taxon>Artomyces</taxon>
    </lineage>
</organism>
<proteinExistence type="predicted"/>
<dbReference type="EMBL" id="MU277204">
    <property type="protein sequence ID" value="KAI0063136.1"/>
    <property type="molecule type" value="Genomic_DNA"/>
</dbReference>
<name>A0ACB8T4U5_9AGAM</name>
<sequence length="433" mass="42630">MKFASSLVFFLPLLVEQASAGVVGRGAAKQDIGANVGAAAAANAAAAAASSSAAAAAKATAVKATAAKAATSAAAKAVSTAAKAAATVSSAAAVVQTGSAAAAATVGGDLQSSLTLDPSVIAKGFADDGQDVPTAGQIASLTSTNNFINFCATVPQLPITNGQQIKTGSCNPAPMGIIAATTNMPSSKFVFPKNLDNIEENTAFTIQMAVSNLDTGNFVNADSNYYSAPQITVGGNIKGHTHVTVELMSGLDQTTTTNPTVFAFFKGVNGAAVNGIVTADVTNGLPAGTYRLASINTAENHQPCLVAVAQHGSLDDMVYFTVGSAAQAAAAKIAGASVAAASNSTAASSAAPKAASSVAVKATATSAAAKGAKTSAAAKPVSTPAKAPAAPAKGSNQNNANKGGQAKGGNQNERPFGFGGFKREARNRMVRDY</sequence>
<comment type="caution">
    <text evidence="1">The sequence shown here is derived from an EMBL/GenBank/DDBJ whole genome shotgun (WGS) entry which is preliminary data.</text>
</comment>
<keyword evidence="2" id="KW-1185">Reference proteome</keyword>
<accession>A0ACB8T4U5</accession>
<evidence type="ECO:0000313" key="2">
    <source>
        <dbReference type="Proteomes" id="UP000814140"/>
    </source>
</evidence>
<reference evidence="1" key="1">
    <citation type="submission" date="2021-03" db="EMBL/GenBank/DDBJ databases">
        <authorList>
            <consortium name="DOE Joint Genome Institute"/>
            <person name="Ahrendt S."/>
            <person name="Looney B.P."/>
            <person name="Miyauchi S."/>
            <person name="Morin E."/>
            <person name="Drula E."/>
            <person name="Courty P.E."/>
            <person name="Chicoki N."/>
            <person name="Fauchery L."/>
            <person name="Kohler A."/>
            <person name="Kuo A."/>
            <person name="Labutti K."/>
            <person name="Pangilinan J."/>
            <person name="Lipzen A."/>
            <person name="Riley R."/>
            <person name="Andreopoulos W."/>
            <person name="He G."/>
            <person name="Johnson J."/>
            <person name="Barry K.W."/>
            <person name="Grigoriev I.V."/>
            <person name="Nagy L."/>
            <person name="Hibbett D."/>
            <person name="Henrissat B."/>
            <person name="Matheny P.B."/>
            <person name="Labbe J."/>
            <person name="Martin F."/>
        </authorList>
    </citation>
    <scope>NUCLEOTIDE SEQUENCE</scope>
    <source>
        <strain evidence="1">HHB10654</strain>
    </source>
</reference>
<dbReference type="Proteomes" id="UP000814140">
    <property type="component" value="Unassembled WGS sequence"/>
</dbReference>
<reference evidence="1" key="2">
    <citation type="journal article" date="2022" name="New Phytol.">
        <title>Evolutionary transition to the ectomycorrhizal habit in the genomes of a hyperdiverse lineage of mushroom-forming fungi.</title>
        <authorList>
            <person name="Looney B."/>
            <person name="Miyauchi S."/>
            <person name="Morin E."/>
            <person name="Drula E."/>
            <person name="Courty P.E."/>
            <person name="Kohler A."/>
            <person name="Kuo A."/>
            <person name="LaButti K."/>
            <person name="Pangilinan J."/>
            <person name="Lipzen A."/>
            <person name="Riley R."/>
            <person name="Andreopoulos W."/>
            <person name="He G."/>
            <person name="Johnson J."/>
            <person name="Nolan M."/>
            <person name="Tritt A."/>
            <person name="Barry K.W."/>
            <person name="Grigoriev I.V."/>
            <person name="Nagy L.G."/>
            <person name="Hibbett D."/>
            <person name="Henrissat B."/>
            <person name="Matheny P.B."/>
            <person name="Labbe J."/>
            <person name="Martin F.M."/>
        </authorList>
    </citation>
    <scope>NUCLEOTIDE SEQUENCE</scope>
    <source>
        <strain evidence="1">HHB10654</strain>
    </source>
</reference>
<gene>
    <name evidence="1" type="ORF">BV25DRAFT_448253</name>
</gene>
<evidence type="ECO:0000313" key="1">
    <source>
        <dbReference type="EMBL" id="KAI0063136.1"/>
    </source>
</evidence>
<protein>
    <submittedName>
        <fullName evidence="1">Uncharacterized protein</fullName>
    </submittedName>
</protein>